<comment type="caution">
    <text evidence="3">The sequence shown here is derived from an EMBL/GenBank/DDBJ whole genome shotgun (WGS) entry which is preliminary data.</text>
</comment>
<reference evidence="3" key="2">
    <citation type="journal article" date="2021" name="PeerJ">
        <title>Extensive microbial diversity within the chicken gut microbiome revealed by metagenomics and culture.</title>
        <authorList>
            <person name="Gilroy R."/>
            <person name="Ravi A."/>
            <person name="Getino M."/>
            <person name="Pursley I."/>
            <person name="Horton D.L."/>
            <person name="Alikhan N.F."/>
            <person name="Baker D."/>
            <person name="Gharbi K."/>
            <person name="Hall N."/>
            <person name="Watson M."/>
            <person name="Adriaenssens E.M."/>
            <person name="Foster-Nyarko E."/>
            <person name="Jarju S."/>
            <person name="Secka A."/>
            <person name="Antonio M."/>
            <person name="Oren A."/>
            <person name="Chaudhuri R.R."/>
            <person name="La Ragione R."/>
            <person name="Hildebrand F."/>
            <person name="Pallen M.J."/>
        </authorList>
    </citation>
    <scope>NUCLEOTIDE SEQUENCE</scope>
    <source>
        <strain evidence="3">ChiSjej3B21-11622</strain>
    </source>
</reference>
<reference evidence="3" key="1">
    <citation type="submission" date="2020-10" db="EMBL/GenBank/DDBJ databases">
        <authorList>
            <person name="Gilroy R."/>
        </authorList>
    </citation>
    <scope>NUCLEOTIDE SEQUENCE</scope>
    <source>
        <strain evidence="3">ChiSjej3B21-11622</strain>
    </source>
</reference>
<organism evidence="3 4">
    <name type="scientific">Candidatus Limivivens merdigallinarum</name>
    <dbReference type="NCBI Taxonomy" id="2840859"/>
    <lineage>
        <taxon>Bacteria</taxon>
        <taxon>Bacillati</taxon>
        <taxon>Bacillota</taxon>
        <taxon>Clostridia</taxon>
        <taxon>Lachnospirales</taxon>
        <taxon>Lachnospiraceae</taxon>
        <taxon>Lachnospiraceae incertae sedis</taxon>
        <taxon>Candidatus Limivivens</taxon>
    </lineage>
</organism>
<evidence type="ECO:0000313" key="3">
    <source>
        <dbReference type="EMBL" id="HIQ96288.1"/>
    </source>
</evidence>
<dbReference type="SUPFAM" id="SSF51261">
    <property type="entry name" value="Duplicated hybrid motif"/>
    <property type="match status" value="1"/>
</dbReference>
<dbReference type="Proteomes" id="UP000886886">
    <property type="component" value="Unassembled WGS sequence"/>
</dbReference>
<dbReference type="EMBL" id="DVFT01000100">
    <property type="protein sequence ID" value="HIQ96288.1"/>
    <property type="molecule type" value="Genomic_DNA"/>
</dbReference>
<dbReference type="PANTHER" id="PTHR21666">
    <property type="entry name" value="PEPTIDASE-RELATED"/>
    <property type="match status" value="1"/>
</dbReference>
<dbReference type="PANTHER" id="PTHR21666:SF270">
    <property type="entry name" value="MUREIN HYDROLASE ACTIVATOR ENVC"/>
    <property type="match status" value="1"/>
</dbReference>
<accession>A0A9D1D173</accession>
<keyword evidence="1" id="KW-0732">Signal</keyword>
<gene>
    <name evidence="3" type="ORF">IAB26_06970</name>
</gene>
<name>A0A9D1D173_9FIRM</name>
<dbReference type="GO" id="GO:0004222">
    <property type="term" value="F:metalloendopeptidase activity"/>
    <property type="evidence" value="ECO:0007669"/>
    <property type="project" value="TreeGrafter"/>
</dbReference>
<dbReference type="Gene3D" id="2.70.70.10">
    <property type="entry name" value="Glucose Permease (Domain IIA)"/>
    <property type="match status" value="1"/>
</dbReference>
<feature type="chain" id="PRO_5039152907" evidence="1">
    <location>
        <begin position="26"/>
        <end position="351"/>
    </location>
</feature>
<evidence type="ECO:0000259" key="2">
    <source>
        <dbReference type="Pfam" id="PF01551"/>
    </source>
</evidence>
<proteinExistence type="predicted"/>
<dbReference type="CDD" id="cd12797">
    <property type="entry name" value="M23_peptidase"/>
    <property type="match status" value="1"/>
</dbReference>
<feature type="domain" description="M23ase beta-sheet core" evidence="2">
    <location>
        <begin position="219"/>
        <end position="311"/>
    </location>
</feature>
<feature type="signal peptide" evidence="1">
    <location>
        <begin position="1"/>
        <end position="25"/>
    </location>
</feature>
<evidence type="ECO:0000313" key="4">
    <source>
        <dbReference type="Proteomes" id="UP000886886"/>
    </source>
</evidence>
<evidence type="ECO:0000256" key="1">
    <source>
        <dbReference type="SAM" id="SignalP"/>
    </source>
</evidence>
<dbReference type="AlphaFoldDB" id="A0A9D1D173"/>
<sequence length="351" mass="38268">MKKRIGLFLTALALLILLGALPVSAASLRNTISSKKSIACYTKKSLGKVYGYEYSTLKKKKGYIECAKDQCYIQFFLGNAVLVKYPIPGGWKQAWFKRSDFTGYDLNKLSKTNYTAPKKITTYRRSSGKTYGYISKGDKCYVLSASGSMTQVIYPVKNGYKMAWVKTKDLKKSTSSTKPSTTSSKWQLPMKGAKCSWRNGGANMSWGARNSAKSGSRQYHLALDLKGSSSNIYAAAAGTVAATGYNSANGRYVIIKHTVSGKTVYSFYAHMKSITSGIKKNKKVSKGQKIGVMGSTGSAASGAHLHFSVVNKLSSNGGYYGYATKFSGNKKTYGGKTFYNPLYIIKNGKLP</sequence>
<dbReference type="InterPro" id="IPR050570">
    <property type="entry name" value="Cell_wall_metabolism_enzyme"/>
</dbReference>
<dbReference type="InterPro" id="IPR011055">
    <property type="entry name" value="Dup_hybrid_motif"/>
</dbReference>
<dbReference type="Pfam" id="PF01551">
    <property type="entry name" value="Peptidase_M23"/>
    <property type="match status" value="1"/>
</dbReference>
<dbReference type="InterPro" id="IPR016047">
    <property type="entry name" value="M23ase_b-sheet_dom"/>
</dbReference>
<protein>
    <submittedName>
        <fullName evidence="3">M23 family metallopeptidase</fullName>
    </submittedName>
</protein>